<accession>A0A1Y1UP72</accession>
<feature type="domain" description="Protein Zds1 C-terminal" evidence="2">
    <location>
        <begin position="570"/>
        <end position="622"/>
    </location>
</feature>
<feature type="compositionally biased region" description="Pro residues" evidence="1">
    <location>
        <begin position="876"/>
        <end position="900"/>
    </location>
</feature>
<evidence type="ECO:0000313" key="3">
    <source>
        <dbReference type="EMBL" id="ORX39347.1"/>
    </source>
</evidence>
<feature type="compositionally biased region" description="Polar residues" evidence="1">
    <location>
        <begin position="481"/>
        <end position="490"/>
    </location>
</feature>
<dbReference type="OrthoDB" id="5589766at2759"/>
<feature type="compositionally biased region" description="Pro residues" evidence="1">
    <location>
        <begin position="829"/>
        <end position="844"/>
    </location>
</feature>
<name>A0A1Y1UP72_9TREE</name>
<dbReference type="GO" id="GO:0005737">
    <property type="term" value="C:cytoplasm"/>
    <property type="evidence" value="ECO:0007669"/>
    <property type="project" value="TreeGrafter"/>
</dbReference>
<dbReference type="SMART" id="SM01327">
    <property type="entry name" value="Zds_C"/>
    <property type="match status" value="1"/>
</dbReference>
<feature type="compositionally biased region" description="Polar residues" evidence="1">
    <location>
        <begin position="1070"/>
        <end position="1084"/>
    </location>
</feature>
<dbReference type="GO" id="GO:0030010">
    <property type="term" value="P:establishment of cell polarity"/>
    <property type="evidence" value="ECO:0007669"/>
    <property type="project" value="TreeGrafter"/>
</dbReference>
<feature type="compositionally biased region" description="Polar residues" evidence="1">
    <location>
        <begin position="811"/>
        <end position="828"/>
    </location>
</feature>
<dbReference type="RefSeq" id="XP_021873210.1">
    <property type="nucleotide sequence ID" value="XM_022017985.1"/>
</dbReference>
<dbReference type="GeneID" id="33559794"/>
<dbReference type="InterPro" id="IPR040206">
    <property type="entry name" value="Zds1/2"/>
</dbReference>
<keyword evidence="4" id="KW-1185">Reference proteome</keyword>
<evidence type="ECO:0000259" key="2">
    <source>
        <dbReference type="SMART" id="SM01327"/>
    </source>
</evidence>
<dbReference type="InParanoid" id="A0A1Y1UP72"/>
<evidence type="ECO:0000313" key="4">
    <source>
        <dbReference type="Proteomes" id="UP000193218"/>
    </source>
</evidence>
<comment type="caution">
    <text evidence="3">The sequence shown here is derived from an EMBL/GenBank/DDBJ whole genome shotgun (WGS) entry which is preliminary data.</text>
</comment>
<dbReference type="PANTHER" id="PTHR28089:SF1">
    <property type="entry name" value="PROTEIN ZDS1-RELATED"/>
    <property type="match status" value="1"/>
</dbReference>
<feature type="compositionally biased region" description="Basic and acidic residues" evidence="1">
    <location>
        <begin position="120"/>
        <end position="132"/>
    </location>
</feature>
<feature type="region of interest" description="Disordered" evidence="1">
    <location>
        <begin position="92"/>
        <end position="171"/>
    </location>
</feature>
<feature type="compositionally biased region" description="Basic and acidic residues" evidence="1">
    <location>
        <begin position="385"/>
        <end position="394"/>
    </location>
</feature>
<evidence type="ECO:0000256" key="1">
    <source>
        <dbReference type="SAM" id="MobiDB-lite"/>
    </source>
</evidence>
<feature type="region of interest" description="Disordered" evidence="1">
    <location>
        <begin position="214"/>
        <end position="544"/>
    </location>
</feature>
<reference evidence="3 4" key="1">
    <citation type="submission" date="2017-03" db="EMBL/GenBank/DDBJ databases">
        <title>Widespread Adenine N6-methylation of Active Genes in Fungi.</title>
        <authorList>
            <consortium name="DOE Joint Genome Institute"/>
            <person name="Mondo S.J."/>
            <person name="Dannebaum R.O."/>
            <person name="Kuo R.C."/>
            <person name="Louie K.B."/>
            <person name="Bewick A.J."/>
            <person name="Labutti K."/>
            <person name="Haridas S."/>
            <person name="Kuo A."/>
            <person name="Salamov A."/>
            <person name="Ahrendt S.R."/>
            <person name="Lau R."/>
            <person name="Bowen B.P."/>
            <person name="Lipzen A."/>
            <person name="Sullivan W."/>
            <person name="Andreopoulos W.B."/>
            <person name="Clum A."/>
            <person name="Lindquist E."/>
            <person name="Daum C."/>
            <person name="Northen T.R."/>
            <person name="Ramamoorthy G."/>
            <person name="Schmitz R.J."/>
            <person name="Gryganskyi A."/>
            <person name="Culley D."/>
            <person name="Magnuson J."/>
            <person name="James T.Y."/>
            <person name="O'Malley M.A."/>
            <person name="Stajich J.E."/>
            <person name="Spatafora J.W."/>
            <person name="Visel A."/>
            <person name="Grigoriev I.V."/>
        </authorList>
    </citation>
    <scope>NUCLEOTIDE SEQUENCE [LARGE SCALE GENOMIC DNA]</scope>
    <source>
        <strain evidence="3 4">NRRL Y-17943</strain>
    </source>
</reference>
<dbReference type="GO" id="GO:0010971">
    <property type="term" value="P:positive regulation of G2/M transition of mitotic cell cycle"/>
    <property type="evidence" value="ECO:0007669"/>
    <property type="project" value="TreeGrafter"/>
</dbReference>
<sequence length="1147" mass="124019">MPEVSDEAIAREVRTLKTLRRRSVTSSGPGALPVDPDLPPPSSTNHQPYPPEVSSAFSSDDDVTLAPALNGDSFWVPAHLHPELAPGEFRAFLKSHTSGNPEAAEADGSDSLARSPSWLARRDSRRGGDALGRKRSMLSRQYTPKAGDNVENERPPVPVRQRSSIYGGVTGDKGLTLEDLQRLEMLVEEAAESDDPAAMTKLLKRNLSLNAQSGFLQDDVPVESVGAPDLPSRPSSILRRSAITKTRKYGPGGEGSTSRYGSSRRSRMTATQGMDGQGYPEDDRAAGPSRRRATTPSDDSEESARRRPSSSDSHERNLEDRRPSTGSTDETTIFDAYARSSRQSSISTDTSRSGSPSPEPSPPQQHSSLPMLELPKSSSAGSFDWFKEDGEKTPTQDSPTDPLAGYRRPSPTEGYAESRPSANIPPSLALDRQQPEPRLGPEQVTPRASHQELPPGMAPPAARSSGPQGNTFQPAMERPSITRTDTSSTATKEKEKEKEKEKKGGLFSKKDKKSNKKEKDSFLGSLFGGSKKKHDEPVPVSSFSSAGPAAAAALLGASKSNKPHTAGSTPTSPNFNSFARYPIHVERAVYRLSHIKLANARRPLYEQVLISNLMFWYLGVIGRNVAEEKKANGEEEKAQAKQPVAKGTPPRPIDSGSAGVAPVREPIREPVREPIREPIREPVREPATAPIASSGKKMGLTKPDRSRQSGRDAEAPIRQPSYGMQTVQVDHEVRNANMAMANMGLKGPPRPPSMLPPTQQQNSPHRQHQNVQQHASTSPPPPPQPASTPHRSNSQPPPQQTQSHRARSPPTAIQSPPVSDYTSPTKQSQPPPGPVRNGPSPPLQPDFHRAQGHNGMSTSHSMSDVRDTRQRTYSNPPAPPYPANNHPQPPQPGPVSPPGQPNNMRRVVSEVKSPQHSGPQPGQIFRHPQASQPVPPPTQQMQHSPYGPPRPMTSPPPAAASPGRSGYPGPPPQQRPMQPALNGPMPGQVYRGQPSPAVQSPTFANGARPSVPWEPPQRLPQGIPVGSHTGQQYRPAAPPQYPQQPLQQRSPPAQSQPYDARHHTAPMQGYSPNGIPSPSMQPSYSAPPPHHAQSGRQAVPQGRPPQGFSPYGQPVPQRQRSTGDQDMYRGPAPQAIQQGLPYGAHHR</sequence>
<feature type="compositionally biased region" description="Pro residues" evidence="1">
    <location>
        <begin position="946"/>
        <end position="959"/>
    </location>
</feature>
<dbReference type="STRING" id="4999.A0A1Y1UP72"/>
<proteinExistence type="predicted"/>
<dbReference type="EMBL" id="NBSH01000003">
    <property type="protein sequence ID" value="ORX39347.1"/>
    <property type="molecule type" value="Genomic_DNA"/>
</dbReference>
<feature type="compositionally biased region" description="Basic and acidic residues" evidence="1">
    <location>
        <begin position="702"/>
        <end position="715"/>
    </location>
</feature>
<gene>
    <name evidence="3" type="ORF">BD324DRAFT_649424</name>
</gene>
<dbReference type="Proteomes" id="UP000193218">
    <property type="component" value="Unassembled WGS sequence"/>
</dbReference>
<protein>
    <recommendedName>
        <fullName evidence="2">Protein Zds1 C-terminal domain-containing protein</fullName>
    </recommendedName>
</protein>
<feature type="compositionally biased region" description="Basic and acidic residues" evidence="1">
    <location>
        <begin position="312"/>
        <end position="323"/>
    </location>
</feature>
<dbReference type="Pfam" id="PF08632">
    <property type="entry name" value="Zds_C"/>
    <property type="match status" value="1"/>
</dbReference>
<feature type="compositionally biased region" description="Low complexity" evidence="1">
    <location>
        <begin position="230"/>
        <end position="241"/>
    </location>
</feature>
<feature type="compositionally biased region" description="Low complexity" evidence="1">
    <location>
        <begin position="1043"/>
        <end position="1058"/>
    </location>
</feature>
<feature type="region of interest" description="Disordered" evidence="1">
    <location>
        <begin position="632"/>
        <end position="1147"/>
    </location>
</feature>
<organism evidence="3 4">
    <name type="scientific">Kockovaella imperatae</name>
    <dbReference type="NCBI Taxonomy" id="4999"/>
    <lineage>
        <taxon>Eukaryota</taxon>
        <taxon>Fungi</taxon>
        <taxon>Dikarya</taxon>
        <taxon>Basidiomycota</taxon>
        <taxon>Agaricomycotina</taxon>
        <taxon>Tremellomycetes</taxon>
        <taxon>Tremellales</taxon>
        <taxon>Cuniculitremaceae</taxon>
        <taxon>Kockovaella</taxon>
    </lineage>
</organism>
<feature type="compositionally biased region" description="Low complexity" evidence="1">
    <location>
        <begin position="339"/>
        <end position="356"/>
    </location>
</feature>
<feature type="compositionally biased region" description="Basic and acidic residues" evidence="1">
    <location>
        <begin position="491"/>
        <end position="504"/>
    </location>
</feature>
<dbReference type="PANTHER" id="PTHR28089">
    <property type="entry name" value="PROTEIN ZDS1-RELATED"/>
    <property type="match status" value="1"/>
</dbReference>
<feature type="region of interest" description="Disordered" evidence="1">
    <location>
        <begin position="20"/>
        <end position="64"/>
    </location>
</feature>
<dbReference type="InterPro" id="IPR013941">
    <property type="entry name" value="ZDS1_C"/>
</dbReference>
<dbReference type="AlphaFoldDB" id="A0A1Y1UP72"/>
<feature type="compositionally biased region" description="Basic and acidic residues" evidence="1">
    <location>
        <begin position="665"/>
        <end position="684"/>
    </location>
</feature>